<keyword evidence="3" id="KW-1003">Cell membrane</keyword>
<dbReference type="Gene3D" id="2.60.40.60">
    <property type="entry name" value="Cadherins"/>
    <property type="match status" value="7"/>
</dbReference>
<dbReference type="PROSITE" id="PS50268">
    <property type="entry name" value="CADHERIN_2"/>
    <property type="match status" value="5"/>
</dbReference>
<keyword evidence="5" id="KW-0479">Metal-binding</keyword>
<dbReference type="GO" id="GO:0016477">
    <property type="term" value="P:cell migration"/>
    <property type="evidence" value="ECO:0007669"/>
    <property type="project" value="TreeGrafter"/>
</dbReference>
<dbReference type="FunFam" id="2.60.40.60:FF:000068">
    <property type="entry name" value="Desmoglein 1"/>
    <property type="match status" value="1"/>
</dbReference>
<dbReference type="GO" id="GO:0060027">
    <property type="term" value="P:convergent extension involved in gastrulation"/>
    <property type="evidence" value="ECO:0007669"/>
    <property type="project" value="UniProtKB-ARBA"/>
</dbReference>
<evidence type="ECO:0000259" key="17">
    <source>
        <dbReference type="PROSITE" id="PS50268"/>
    </source>
</evidence>
<keyword evidence="7" id="KW-0677">Repeat</keyword>
<keyword evidence="9" id="KW-0130">Cell adhesion</keyword>
<dbReference type="FunFam" id="2.60.40.60:FF:000019">
    <property type="entry name" value="Cadherin 2"/>
    <property type="match status" value="1"/>
</dbReference>
<evidence type="ECO:0000256" key="7">
    <source>
        <dbReference type="ARBA" id="ARBA00022737"/>
    </source>
</evidence>
<evidence type="ECO:0000256" key="14">
    <source>
        <dbReference type="PROSITE-ProRule" id="PRU00043"/>
    </source>
</evidence>
<dbReference type="PROSITE" id="PS00232">
    <property type="entry name" value="CADHERIN_1"/>
    <property type="match status" value="2"/>
</dbReference>
<sequence length="874" mass="96793">MLPTSCLMVLALLVSGAAAQGWQDRIGPLQDKVLEVPEGTEVPYPIFQFKSGKPAVTSYSVTGQTNGKIAISEEGWLYLLEPLSWEEAPAHQLQIEAFAGDETVDGPYSVTINVRDINNHPPIFAQTEYHGEVMEHTPAGEPFIRVFATDQDNPDTSNARLSYSIVNQIPDRLKKPLFQINSMTGEISVTPEGEEHLRAREAIQYGKQEDPQGGMERLKSKFDEYCTPNQDIPYELNPFYTCVERSETMRMNPADDPDYILIVRAQDLEGASENALSANAKVSITVRQNLWKAPGPIRIRENLEMEYPHKIAEVQSNDLEAIYKISQKERFPTFPFMINEKGEIFVTGPLDREEKSMYILVVFAQNGDGVDLDKPMEIPVIVEDVNDNPPVCVDSESVFEVQENEQMGSQVGVLGVHDIDEENSLNSLLSYQLLSHQPDISGHMFTVEPISGRIQVAKTPLKRKEVPEFHLTVKVSDKGGDGTGFSTECKIVIKVIDINNEIPVFEKNDYGTIEIAEDAPPGTTLLTVLATDADDPGTGSSKVEYHIKAGDKDGVFAIDAEGNIYVAKPLDFESNTAYSLQIDATNPEPLVPGVEYDSSSTTFVDIKVSDVDEVPEFNMDIIEVNIQENATIGATIVTLDASDPEGAKISYKLEGDEKSWLEINADTGEIKTKAKLDHEEVAVYNIKVTAYEKESPEKAVEKDITIRILDVNDNIPKLIEYQGYMCVKKPEPIIVHAEDKDGPPFGKPLTFILSQPKKFPNWEIQAVDDTSAKLILKKMPDEDKIYTLPINVKDSMGVGVSQKFEVRVCNCTELGYCYTAPEAHPWKFGVSTTVGIFAGTLGFAALILIVAIHRSKKGNVKKQSKGTEDSDAML</sequence>
<evidence type="ECO:0000256" key="9">
    <source>
        <dbReference type="ARBA" id="ARBA00022889"/>
    </source>
</evidence>
<keyword evidence="10" id="KW-0965">Cell junction</keyword>
<dbReference type="OrthoDB" id="9946173at2759"/>
<evidence type="ECO:0000313" key="18">
    <source>
        <dbReference type="EMBL" id="KAI1894154.1"/>
    </source>
</evidence>
<evidence type="ECO:0000256" key="5">
    <source>
        <dbReference type="ARBA" id="ARBA00022723"/>
    </source>
</evidence>
<feature type="domain" description="Cadherin" evidence="17">
    <location>
        <begin position="393"/>
        <end position="505"/>
    </location>
</feature>
<evidence type="ECO:0000256" key="1">
    <source>
        <dbReference type="ARBA" id="ARBA00004251"/>
    </source>
</evidence>
<dbReference type="InterPro" id="IPR020894">
    <property type="entry name" value="Cadherin_CS"/>
</dbReference>
<dbReference type="Pfam" id="PF00028">
    <property type="entry name" value="Cadherin"/>
    <property type="match status" value="5"/>
</dbReference>
<accession>A0A8T3DEF5</accession>
<gene>
    <name evidence="18" type="ORF">AGOR_G00112900</name>
</gene>
<evidence type="ECO:0000256" key="10">
    <source>
        <dbReference type="ARBA" id="ARBA00022949"/>
    </source>
</evidence>
<dbReference type="Proteomes" id="UP000829720">
    <property type="component" value="Unassembled WGS sequence"/>
</dbReference>
<keyword evidence="19" id="KW-1185">Reference proteome</keyword>
<reference evidence="18" key="1">
    <citation type="submission" date="2021-01" db="EMBL/GenBank/DDBJ databases">
        <authorList>
            <person name="Zahm M."/>
            <person name="Roques C."/>
            <person name="Cabau C."/>
            <person name="Klopp C."/>
            <person name="Donnadieu C."/>
            <person name="Jouanno E."/>
            <person name="Lampietro C."/>
            <person name="Louis A."/>
            <person name="Herpin A."/>
            <person name="Echchiki A."/>
            <person name="Berthelot C."/>
            <person name="Parey E."/>
            <person name="Roest-Crollius H."/>
            <person name="Braasch I."/>
            <person name="Postlethwait J."/>
            <person name="Bobe J."/>
            <person name="Montfort J."/>
            <person name="Bouchez O."/>
            <person name="Begum T."/>
            <person name="Mejri S."/>
            <person name="Adams A."/>
            <person name="Chen W.-J."/>
            <person name="Guiguen Y."/>
        </authorList>
    </citation>
    <scope>NUCLEOTIDE SEQUENCE</scope>
    <source>
        <tissue evidence="18">Blood</tissue>
    </source>
</reference>
<evidence type="ECO:0000256" key="3">
    <source>
        <dbReference type="ARBA" id="ARBA00022475"/>
    </source>
</evidence>
<evidence type="ECO:0000256" key="13">
    <source>
        <dbReference type="ARBA" id="ARBA00023180"/>
    </source>
</evidence>
<dbReference type="GO" id="GO:0016342">
    <property type="term" value="C:catenin complex"/>
    <property type="evidence" value="ECO:0007669"/>
    <property type="project" value="TreeGrafter"/>
</dbReference>
<keyword evidence="13" id="KW-0325">Glycoprotein</keyword>
<dbReference type="GO" id="GO:0007043">
    <property type="term" value="P:cell-cell junction assembly"/>
    <property type="evidence" value="ECO:0007669"/>
    <property type="project" value="TreeGrafter"/>
</dbReference>
<dbReference type="GO" id="GO:0044331">
    <property type="term" value="P:cell-cell adhesion mediated by cadherin"/>
    <property type="evidence" value="ECO:0007669"/>
    <property type="project" value="TreeGrafter"/>
</dbReference>
<keyword evidence="4 15" id="KW-0812">Transmembrane</keyword>
<proteinExistence type="predicted"/>
<feature type="domain" description="Cadherin" evidence="17">
    <location>
        <begin position="618"/>
        <end position="718"/>
    </location>
</feature>
<dbReference type="GO" id="GO:0007156">
    <property type="term" value="P:homophilic cell adhesion via plasma membrane adhesion molecules"/>
    <property type="evidence" value="ECO:0007669"/>
    <property type="project" value="InterPro"/>
</dbReference>
<dbReference type="AlphaFoldDB" id="A0A8T3DEF5"/>
<dbReference type="PANTHER" id="PTHR24027:SF419">
    <property type="entry name" value="CADHERIN-17"/>
    <property type="match status" value="1"/>
</dbReference>
<keyword evidence="11 15" id="KW-1133">Transmembrane helix</keyword>
<dbReference type="InterPro" id="IPR015919">
    <property type="entry name" value="Cadherin-like_sf"/>
</dbReference>
<evidence type="ECO:0000256" key="11">
    <source>
        <dbReference type="ARBA" id="ARBA00022989"/>
    </source>
</evidence>
<dbReference type="GO" id="GO:0005509">
    <property type="term" value="F:calcium ion binding"/>
    <property type="evidence" value="ECO:0007669"/>
    <property type="project" value="UniProtKB-UniRule"/>
</dbReference>
<comment type="caution">
    <text evidence="18">The sequence shown here is derived from an EMBL/GenBank/DDBJ whole genome shotgun (WGS) entry which is preliminary data.</text>
</comment>
<comment type="subcellular location">
    <subcellularLocation>
        <location evidence="2">Cell junction</location>
        <location evidence="2">Desmosome</location>
    </subcellularLocation>
    <subcellularLocation>
        <location evidence="1">Cell membrane</location>
        <topology evidence="1">Single-pass type I membrane protein</topology>
    </subcellularLocation>
</comment>
<feature type="signal peptide" evidence="16">
    <location>
        <begin position="1"/>
        <end position="19"/>
    </location>
</feature>
<dbReference type="PANTHER" id="PTHR24027">
    <property type="entry name" value="CADHERIN-23"/>
    <property type="match status" value="1"/>
</dbReference>
<dbReference type="SUPFAM" id="SSF49313">
    <property type="entry name" value="Cadherin-like"/>
    <property type="match status" value="7"/>
</dbReference>
<dbReference type="FunFam" id="2.60.40.60:FF:000011">
    <property type="entry name" value="Cadherin 1"/>
    <property type="match status" value="1"/>
</dbReference>
<dbReference type="GO" id="GO:0016339">
    <property type="term" value="P:calcium-dependent cell-cell adhesion via plasma membrane cell adhesion molecules"/>
    <property type="evidence" value="ECO:0007669"/>
    <property type="project" value="TreeGrafter"/>
</dbReference>
<feature type="domain" description="Cadherin" evidence="17">
    <location>
        <begin position="31"/>
        <end position="124"/>
    </location>
</feature>
<dbReference type="GO" id="GO:0045296">
    <property type="term" value="F:cadherin binding"/>
    <property type="evidence" value="ECO:0007669"/>
    <property type="project" value="TreeGrafter"/>
</dbReference>
<dbReference type="GO" id="GO:0005912">
    <property type="term" value="C:adherens junction"/>
    <property type="evidence" value="ECO:0007669"/>
    <property type="project" value="TreeGrafter"/>
</dbReference>
<dbReference type="EMBL" id="JAERUA010000010">
    <property type="protein sequence ID" value="KAI1894154.1"/>
    <property type="molecule type" value="Genomic_DNA"/>
</dbReference>
<feature type="domain" description="Cadherin" evidence="17">
    <location>
        <begin position="125"/>
        <end position="392"/>
    </location>
</feature>
<dbReference type="SMART" id="SM00112">
    <property type="entry name" value="CA"/>
    <property type="match status" value="6"/>
</dbReference>
<keyword evidence="8 14" id="KW-0106">Calcium</keyword>
<organism evidence="18 19">
    <name type="scientific">Albula goreensis</name>
    <dbReference type="NCBI Taxonomy" id="1534307"/>
    <lineage>
        <taxon>Eukaryota</taxon>
        <taxon>Metazoa</taxon>
        <taxon>Chordata</taxon>
        <taxon>Craniata</taxon>
        <taxon>Vertebrata</taxon>
        <taxon>Euteleostomi</taxon>
        <taxon>Actinopterygii</taxon>
        <taxon>Neopterygii</taxon>
        <taxon>Teleostei</taxon>
        <taxon>Albuliformes</taxon>
        <taxon>Albulidae</taxon>
        <taxon>Albula</taxon>
    </lineage>
</organism>
<dbReference type="PRINTS" id="PR00205">
    <property type="entry name" value="CADHERIN"/>
</dbReference>
<evidence type="ECO:0000256" key="16">
    <source>
        <dbReference type="SAM" id="SignalP"/>
    </source>
</evidence>
<dbReference type="CDD" id="cd11304">
    <property type="entry name" value="Cadherin_repeat"/>
    <property type="match status" value="6"/>
</dbReference>
<dbReference type="InterPro" id="IPR039808">
    <property type="entry name" value="Cadherin"/>
</dbReference>
<protein>
    <recommendedName>
        <fullName evidence="17">Cadherin domain-containing protein</fullName>
    </recommendedName>
</protein>
<dbReference type="FunFam" id="2.60.40.60:FF:000123">
    <property type="entry name" value="Protocadherin beta 4"/>
    <property type="match status" value="1"/>
</dbReference>
<dbReference type="GO" id="GO:0008013">
    <property type="term" value="F:beta-catenin binding"/>
    <property type="evidence" value="ECO:0007669"/>
    <property type="project" value="TreeGrafter"/>
</dbReference>
<keyword evidence="6 16" id="KW-0732">Signal</keyword>
<evidence type="ECO:0000256" key="2">
    <source>
        <dbReference type="ARBA" id="ARBA00004568"/>
    </source>
</evidence>
<dbReference type="GO" id="GO:0030057">
    <property type="term" value="C:desmosome"/>
    <property type="evidence" value="ECO:0007669"/>
    <property type="project" value="UniProtKB-SubCell"/>
</dbReference>
<dbReference type="FunFam" id="2.60.40.60:FF:000163">
    <property type="entry name" value="Cadherin 17"/>
    <property type="match status" value="1"/>
</dbReference>
<evidence type="ECO:0000256" key="15">
    <source>
        <dbReference type="SAM" id="Phobius"/>
    </source>
</evidence>
<feature type="chain" id="PRO_5035944069" description="Cadherin domain-containing protein" evidence="16">
    <location>
        <begin position="20"/>
        <end position="874"/>
    </location>
</feature>
<evidence type="ECO:0000256" key="4">
    <source>
        <dbReference type="ARBA" id="ARBA00022692"/>
    </source>
</evidence>
<evidence type="ECO:0000313" key="19">
    <source>
        <dbReference type="Proteomes" id="UP000829720"/>
    </source>
</evidence>
<evidence type="ECO:0000256" key="12">
    <source>
        <dbReference type="ARBA" id="ARBA00023136"/>
    </source>
</evidence>
<dbReference type="GO" id="GO:0034332">
    <property type="term" value="P:adherens junction organization"/>
    <property type="evidence" value="ECO:0007669"/>
    <property type="project" value="TreeGrafter"/>
</dbReference>
<name>A0A8T3DEF5_9TELE</name>
<dbReference type="GO" id="GO:0000902">
    <property type="term" value="P:cell morphogenesis"/>
    <property type="evidence" value="ECO:0007669"/>
    <property type="project" value="TreeGrafter"/>
</dbReference>
<evidence type="ECO:0000256" key="6">
    <source>
        <dbReference type="ARBA" id="ARBA00022729"/>
    </source>
</evidence>
<feature type="transmembrane region" description="Helical" evidence="15">
    <location>
        <begin position="828"/>
        <end position="852"/>
    </location>
</feature>
<feature type="domain" description="Cadherin" evidence="17">
    <location>
        <begin position="507"/>
        <end position="617"/>
    </location>
</feature>
<dbReference type="InterPro" id="IPR002126">
    <property type="entry name" value="Cadherin-like_dom"/>
</dbReference>
<keyword evidence="12 15" id="KW-0472">Membrane</keyword>
<evidence type="ECO:0000256" key="8">
    <source>
        <dbReference type="ARBA" id="ARBA00022837"/>
    </source>
</evidence>